<reference evidence="1" key="1">
    <citation type="submission" date="2020-12" db="EMBL/GenBank/DDBJ databases">
        <title>Comamonas sp. nov., isolated from stream water.</title>
        <authorList>
            <person name="Park K.-H."/>
        </authorList>
    </citation>
    <scope>NUCLEOTIDE SEQUENCE</scope>
    <source>
        <strain evidence="1">EJ-4</strain>
    </source>
</reference>
<dbReference type="Proteomes" id="UP000530032">
    <property type="component" value="Unassembled WGS sequence"/>
</dbReference>
<accession>A0A843BAE5</accession>
<dbReference type="EMBL" id="JABBCQ020000024">
    <property type="protein sequence ID" value="MBI1626785.1"/>
    <property type="molecule type" value="Genomic_DNA"/>
</dbReference>
<keyword evidence="2" id="KW-1185">Reference proteome</keyword>
<evidence type="ECO:0000313" key="2">
    <source>
        <dbReference type="Proteomes" id="UP000530032"/>
    </source>
</evidence>
<dbReference type="AlphaFoldDB" id="A0A843BAE5"/>
<evidence type="ECO:0000313" key="1">
    <source>
        <dbReference type="EMBL" id="MBI1626785.1"/>
    </source>
</evidence>
<dbReference type="GeneID" id="83665230"/>
<dbReference type="RefSeq" id="WP_003074459.1">
    <property type="nucleotide sequence ID" value="NZ_JABBCQ020000024.1"/>
</dbReference>
<comment type="caution">
    <text evidence="1">The sequence shown here is derived from an EMBL/GenBank/DDBJ whole genome shotgun (WGS) entry which is preliminary data.</text>
</comment>
<gene>
    <name evidence="1" type="ORF">HF327_020115</name>
</gene>
<name>A0A843BAE5_9BURK</name>
<organism evidence="1 2">
    <name type="scientific">Comamonas suwonensis</name>
    <dbReference type="NCBI Taxonomy" id="2606214"/>
    <lineage>
        <taxon>Bacteria</taxon>
        <taxon>Pseudomonadati</taxon>
        <taxon>Pseudomonadota</taxon>
        <taxon>Betaproteobacteria</taxon>
        <taxon>Burkholderiales</taxon>
        <taxon>Comamonadaceae</taxon>
        <taxon>Comamonas</taxon>
    </lineage>
</organism>
<proteinExistence type="predicted"/>
<sequence length="185" mass="21240">MSVITPAHTVLDILQPWFAQKSHTLHAFSASTASYEEWLNWELFAAFLQHGYHCEGRPSYQQLGDHCLKSLKGDLLATRPDTQDKYLIEVALVGAGTQNKWREKIQRDHEKLQQLQLRDASQKLHRIQLVFLASCEEQDLVHSWDEWLQGITFYRDHRAHCAATIALNHPGMATQGEAALLLWNV</sequence>
<protein>
    <submittedName>
        <fullName evidence="1">Uncharacterized protein</fullName>
    </submittedName>
</protein>